<keyword evidence="5" id="KW-1185">Reference proteome</keyword>
<dbReference type="RefSeq" id="WP_169453350.1">
    <property type="nucleotide sequence ID" value="NZ_CP051774.1"/>
</dbReference>
<proteinExistence type="predicted"/>
<keyword evidence="2" id="KW-0731">Sigma factor</keyword>
<protein>
    <submittedName>
        <fullName evidence="4">Sigma-70 family RNA polymerase sigma factor</fullName>
    </submittedName>
</protein>
<dbReference type="Proteomes" id="UP000501812">
    <property type="component" value="Chromosome"/>
</dbReference>
<dbReference type="SUPFAM" id="SSF88946">
    <property type="entry name" value="Sigma2 domain of RNA polymerase sigma factors"/>
    <property type="match status" value="1"/>
</dbReference>
<evidence type="ECO:0000256" key="1">
    <source>
        <dbReference type="ARBA" id="ARBA00023015"/>
    </source>
</evidence>
<dbReference type="InterPro" id="IPR039425">
    <property type="entry name" value="RNA_pol_sigma-70-like"/>
</dbReference>
<dbReference type="Gene3D" id="1.10.1740.10">
    <property type="match status" value="1"/>
</dbReference>
<dbReference type="PANTHER" id="PTHR43133">
    <property type="entry name" value="RNA POLYMERASE ECF-TYPE SIGMA FACTO"/>
    <property type="match status" value="1"/>
</dbReference>
<dbReference type="KEGG" id="luo:HHL09_04865"/>
<dbReference type="GO" id="GO:0016987">
    <property type="term" value="F:sigma factor activity"/>
    <property type="evidence" value="ECO:0007669"/>
    <property type="project" value="UniProtKB-KW"/>
</dbReference>
<reference evidence="4 5" key="1">
    <citation type="submission" date="2020-04" db="EMBL/GenBank/DDBJ databases">
        <title>Luteolibacter sp. G-1-1-1 isolated from soil.</title>
        <authorList>
            <person name="Dahal R.H."/>
        </authorList>
    </citation>
    <scope>NUCLEOTIDE SEQUENCE [LARGE SCALE GENOMIC DNA]</scope>
    <source>
        <strain evidence="4 5">G-1-1-1</strain>
    </source>
</reference>
<evidence type="ECO:0000256" key="2">
    <source>
        <dbReference type="ARBA" id="ARBA00023082"/>
    </source>
</evidence>
<organism evidence="4 5">
    <name type="scientific">Luteolibacter luteus</name>
    <dbReference type="NCBI Taxonomy" id="2728835"/>
    <lineage>
        <taxon>Bacteria</taxon>
        <taxon>Pseudomonadati</taxon>
        <taxon>Verrucomicrobiota</taxon>
        <taxon>Verrucomicrobiia</taxon>
        <taxon>Verrucomicrobiales</taxon>
        <taxon>Verrucomicrobiaceae</taxon>
        <taxon>Luteolibacter</taxon>
    </lineage>
</organism>
<accession>A0A858RFB6</accession>
<name>A0A858RFB6_9BACT</name>
<dbReference type="EMBL" id="CP051774">
    <property type="protein sequence ID" value="QJE95129.1"/>
    <property type="molecule type" value="Genomic_DNA"/>
</dbReference>
<evidence type="ECO:0000313" key="5">
    <source>
        <dbReference type="Proteomes" id="UP000501812"/>
    </source>
</evidence>
<evidence type="ECO:0000256" key="3">
    <source>
        <dbReference type="ARBA" id="ARBA00023163"/>
    </source>
</evidence>
<keyword evidence="3" id="KW-0804">Transcription</keyword>
<keyword evidence="1" id="KW-0805">Transcription regulation</keyword>
<gene>
    <name evidence="4" type="ORF">HHL09_04865</name>
</gene>
<evidence type="ECO:0000313" key="4">
    <source>
        <dbReference type="EMBL" id="QJE95129.1"/>
    </source>
</evidence>
<dbReference type="InterPro" id="IPR013325">
    <property type="entry name" value="RNA_pol_sigma_r2"/>
</dbReference>
<sequence length="246" mass="27814">MIPVPASPFPVTRWTEVVNVCRSEDPGLRAKALDELCRDYWYPLYAFARRQGNDRESAEDLTQGFFHYLLRKDLFAAANQETGKLRTFLLTIFQRYIGDARARDTAQKRGGGKELVSLDLDEGEKRYSLEPADRVTPEELYDRSWAIALLSGSLAAMARNEEEQGRGKHFEKLAVFLNATTIDDGDYDSASAELGMSTVAVRKAVSRLRQRFRECLREQIAATLKDPDEARVDEELMALKSVLRGG</sequence>
<dbReference type="PANTHER" id="PTHR43133:SF51">
    <property type="entry name" value="RNA POLYMERASE SIGMA FACTOR"/>
    <property type="match status" value="1"/>
</dbReference>
<dbReference type="AlphaFoldDB" id="A0A858RFB6"/>
<dbReference type="GO" id="GO:0006352">
    <property type="term" value="P:DNA-templated transcription initiation"/>
    <property type="evidence" value="ECO:0007669"/>
    <property type="project" value="InterPro"/>
</dbReference>